<dbReference type="InterPro" id="IPR037518">
    <property type="entry name" value="MPN"/>
</dbReference>
<organism evidence="8">
    <name type="scientific">Mediterraneibacter gnavus</name>
    <name type="common">Ruminococcus gnavus</name>
    <dbReference type="NCBI Taxonomy" id="33038"/>
    <lineage>
        <taxon>Bacteria</taxon>
        <taxon>Bacillati</taxon>
        <taxon>Bacillota</taxon>
        <taxon>Clostridia</taxon>
        <taxon>Lachnospirales</taxon>
        <taxon>Lachnospiraceae</taxon>
        <taxon>Mediterraneibacter</taxon>
    </lineage>
</organism>
<dbReference type="InterPro" id="IPR020891">
    <property type="entry name" value="UPF0758_CS"/>
</dbReference>
<dbReference type="InterPro" id="IPR001405">
    <property type="entry name" value="UPF0758"/>
</dbReference>
<evidence type="ECO:0000256" key="4">
    <source>
        <dbReference type="ARBA" id="ARBA00022801"/>
    </source>
</evidence>
<dbReference type="PANTHER" id="PTHR30471">
    <property type="entry name" value="DNA REPAIR PROTEIN RADC"/>
    <property type="match status" value="1"/>
</dbReference>
<proteinExistence type="inferred from homology"/>
<evidence type="ECO:0000256" key="1">
    <source>
        <dbReference type="ARBA" id="ARBA00010243"/>
    </source>
</evidence>
<feature type="domain" description="MPN" evidence="7">
    <location>
        <begin position="24"/>
        <end position="148"/>
    </location>
</feature>
<dbReference type="GO" id="GO:0008237">
    <property type="term" value="F:metallopeptidase activity"/>
    <property type="evidence" value="ECO:0007669"/>
    <property type="project" value="UniProtKB-KW"/>
</dbReference>
<dbReference type="Pfam" id="PF04002">
    <property type="entry name" value="RadC"/>
    <property type="match status" value="1"/>
</dbReference>
<evidence type="ECO:0000256" key="5">
    <source>
        <dbReference type="ARBA" id="ARBA00022833"/>
    </source>
</evidence>
<sequence length="180" mass="20025">MPNKGLDVVQVKLVMDKTLYSEEQLSSPDQVVQFMRKELSEYDREVFCILNCTTKSQVINMNIVSMGTINASLVTGREVFKSAILSNASYVILLHNHPSGDPQPSSHDFLVTSKLCAGGNILGIDVLDHIIVGGRTGKYHSMAKEGELENLRTKLLESAKAVAEPLFQRTGKEKHRIRRI</sequence>
<dbReference type="SUPFAM" id="SSF102712">
    <property type="entry name" value="JAB1/MPN domain"/>
    <property type="match status" value="1"/>
</dbReference>
<dbReference type="Gene3D" id="3.40.140.10">
    <property type="entry name" value="Cytidine Deaminase, domain 2"/>
    <property type="match status" value="1"/>
</dbReference>
<accession>A0A6N3BHI9</accession>
<dbReference type="AlphaFoldDB" id="A0A6N3BHI9"/>
<dbReference type="GO" id="GO:0046872">
    <property type="term" value="F:metal ion binding"/>
    <property type="evidence" value="ECO:0007669"/>
    <property type="project" value="UniProtKB-KW"/>
</dbReference>
<keyword evidence="3" id="KW-0479">Metal-binding</keyword>
<evidence type="ECO:0000313" key="8">
    <source>
        <dbReference type="EMBL" id="VYU04286.1"/>
    </source>
</evidence>
<dbReference type="EMBL" id="CACRUU010000057">
    <property type="protein sequence ID" value="VYU04286.1"/>
    <property type="molecule type" value="Genomic_DNA"/>
</dbReference>
<dbReference type="RefSeq" id="WP_156734011.1">
    <property type="nucleotide sequence ID" value="NZ_CACRUU010000057.1"/>
</dbReference>
<dbReference type="InterPro" id="IPR025657">
    <property type="entry name" value="RadC_JAB"/>
</dbReference>
<keyword evidence="5" id="KW-0862">Zinc</keyword>
<gene>
    <name evidence="8" type="ORF">RGLFYP36_00442</name>
</gene>
<evidence type="ECO:0000256" key="2">
    <source>
        <dbReference type="ARBA" id="ARBA00022670"/>
    </source>
</evidence>
<dbReference type="GO" id="GO:0006508">
    <property type="term" value="P:proteolysis"/>
    <property type="evidence" value="ECO:0007669"/>
    <property type="project" value="UniProtKB-KW"/>
</dbReference>
<evidence type="ECO:0000256" key="6">
    <source>
        <dbReference type="ARBA" id="ARBA00023049"/>
    </source>
</evidence>
<evidence type="ECO:0000259" key="7">
    <source>
        <dbReference type="PROSITE" id="PS50249"/>
    </source>
</evidence>
<reference evidence="8" key="1">
    <citation type="submission" date="2019-11" db="EMBL/GenBank/DDBJ databases">
        <authorList>
            <person name="Feng L."/>
        </authorList>
    </citation>
    <scope>NUCLEOTIDE SEQUENCE</scope>
    <source>
        <strain evidence="8">RgnavusLFYP36</strain>
    </source>
</reference>
<dbReference type="PROSITE" id="PS50249">
    <property type="entry name" value="MPN"/>
    <property type="match status" value="1"/>
</dbReference>
<dbReference type="PANTHER" id="PTHR30471:SF3">
    <property type="entry name" value="UPF0758 PROTEIN YEES-RELATED"/>
    <property type="match status" value="1"/>
</dbReference>
<name>A0A6N3BHI9_MEDGN</name>
<keyword evidence="6" id="KW-0482">Metalloprotease</keyword>
<evidence type="ECO:0000256" key="3">
    <source>
        <dbReference type="ARBA" id="ARBA00022723"/>
    </source>
</evidence>
<keyword evidence="4" id="KW-0378">Hydrolase</keyword>
<dbReference type="PROSITE" id="PS01302">
    <property type="entry name" value="UPF0758"/>
    <property type="match status" value="1"/>
</dbReference>
<comment type="similarity">
    <text evidence="1">Belongs to the UPF0758 family.</text>
</comment>
<protein>
    <recommendedName>
        <fullName evidence="7">MPN domain-containing protein</fullName>
    </recommendedName>
</protein>
<dbReference type="CDD" id="cd08071">
    <property type="entry name" value="MPN_DUF2466"/>
    <property type="match status" value="1"/>
</dbReference>
<keyword evidence="2" id="KW-0645">Protease</keyword>